<sequence>MKVCFIVNEIFAFGQYGGFGKLVRKVASGLRERGIDVSAVTWRGEGQGKVVQGWNRIWKAYEKDSKLGLPKKEYIGKV</sequence>
<accession>A0A133UAZ7</accession>
<evidence type="ECO:0000313" key="2">
    <source>
        <dbReference type="Proteomes" id="UP000070373"/>
    </source>
</evidence>
<dbReference type="EMBL" id="LHXN01000114">
    <property type="protein sequence ID" value="KXA91339.1"/>
    <property type="molecule type" value="Genomic_DNA"/>
</dbReference>
<dbReference type="Proteomes" id="UP000070373">
    <property type="component" value="Unassembled WGS sequence"/>
</dbReference>
<dbReference type="SUPFAM" id="SSF53756">
    <property type="entry name" value="UDP-Glycosyltransferase/glycogen phosphorylase"/>
    <property type="match status" value="1"/>
</dbReference>
<protein>
    <recommendedName>
        <fullName evidence="3">Glycosyltransferase subfamily 4-like N-terminal domain-containing protein</fullName>
    </recommendedName>
</protein>
<organism evidence="1 2">
    <name type="scientific">candidate division MSBL1 archaeon SCGC-AAA259E17</name>
    <dbReference type="NCBI Taxonomy" id="1698263"/>
    <lineage>
        <taxon>Archaea</taxon>
        <taxon>Methanobacteriati</taxon>
        <taxon>Methanobacteriota</taxon>
        <taxon>candidate division MSBL1</taxon>
    </lineage>
</organism>
<evidence type="ECO:0000313" key="1">
    <source>
        <dbReference type="EMBL" id="KXA91339.1"/>
    </source>
</evidence>
<keyword evidence="2" id="KW-1185">Reference proteome</keyword>
<evidence type="ECO:0008006" key="3">
    <source>
        <dbReference type="Google" id="ProtNLM"/>
    </source>
</evidence>
<name>A0A133UAZ7_9EURY</name>
<dbReference type="AlphaFoldDB" id="A0A133UAZ7"/>
<proteinExistence type="predicted"/>
<dbReference type="Gene3D" id="3.40.50.2000">
    <property type="entry name" value="Glycogen Phosphorylase B"/>
    <property type="match status" value="1"/>
</dbReference>
<gene>
    <name evidence="1" type="ORF">AKJ64_04790</name>
</gene>
<reference evidence="1 2" key="1">
    <citation type="journal article" date="2016" name="Sci. Rep.">
        <title>Metabolic traits of an uncultured archaeal lineage -MSBL1- from brine pools of the Red Sea.</title>
        <authorList>
            <person name="Mwirichia R."/>
            <person name="Alam I."/>
            <person name="Rashid M."/>
            <person name="Vinu M."/>
            <person name="Ba-Alawi W."/>
            <person name="Anthony Kamau A."/>
            <person name="Kamanda Ngugi D."/>
            <person name="Goker M."/>
            <person name="Klenk H.P."/>
            <person name="Bajic V."/>
            <person name="Stingl U."/>
        </authorList>
    </citation>
    <scope>NUCLEOTIDE SEQUENCE [LARGE SCALE GENOMIC DNA]</scope>
    <source>
        <strain evidence="1">SCGC-AAA259E17</strain>
    </source>
</reference>
<comment type="caution">
    <text evidence="1">The sequence shown here is derived from an EMBL/GenBank/DDBJ whole genome shotgun (WGS) entry which is preliminary data.</text>
</comment>